<proteinExistence type="predicted"/>
<sequence>MVDHLWSRWKREYLVTLSARGKWKELQQQPSVGDVVLVAEQNLPRSQWVLGRITELQDGGDGIS</sequence>
<dbReference type="Proteomes" id="UP000055024">
    <property type="component" value="Unassembled WGS sequence"/>
</dbReference>
<evidence type="ECO:0000313" key="2">
    <source>
        <dbReference type="EMBL" id="KRZ00627.1"/>
    </source>
</evidence>
<dbReference type="Pfam" id="PF18701">
    <property type="entry name" value="DUF5641"/>
    <property type="match status" value="1"/>
</dbReference>
<name>A0A0V1GRM2_9BILA</name>
<reference evidence="2 3" key="1">
    <citation type="submission" date="2015-01" db="EMBL/GenBank/DDBJ databases">
        <title>Evolution of Trichinella species and genotypes.</title>
        <authorList>
            <person name="Korhonen P.K."/>
            <person name="Edoardo P."/>
            <person name="Giuseppe L.R."/>
            <person name="Gasser R.B."/>
        </authorList>
    </citation>
    <scope>NUCLEOTIDE SEQUENCE [LARGE SCALE GENOMIC DNA]</scope>
    <source>
        <strain evidence="2">ISS1029</strain>
    </source>
</reference>
<dbReference type="OrthoDB" id="7981490at2759"/>
<evidence type="ECO:0000259" key="1">
    <source>
        <dbReference type="Pfam" id="PF18701"/>
    </source>
</evidence>
<dbReference type="EMBL" id="JYDP01000432">
    <property type="protein sequence ID" value="KRZ00627.1"/>
    <property type="molecule type" value="Genomic_DNA"/>
</dbReference>
<dbReference type="PANTHER" id="PTHR47331">
    <property type="entry name" value="PHD-TYPE DOMAIN-CONTAINING PROTEIN"/>
    <property type="match status" value="1"/>
</dbReference>
<accession>A0A0V1GRM2</accession>
<organism evidence="2 3">
    <name type="scientific">Trichinella zimbabwensis</name>
    <dbReference type="NCBI Taxonomy" id="268475"/>
    <lineage>
        <taxon>Eukaryota</taxon>
        <taxon>Metazoa</taxon>
        <taxon>Ecdysozoa</taxon>
        <taxon>Nematoda</taxon>
        <taxon>Enoplea</taxon>
        <taxon>Dorylaimia</taxon>
        <taxon>Trichinellida</taxon>
        <taxon>Trichinellidae</taxon>
        <taxon>Trichinella</taxon>
    </lineage>
</organism>
<dbReference type="STRING" id="268475.A0A0V1GRM2"/>
<comment type="caution">
    <text evidence="2">The sequence shown here is derived from an EMBL/GenBank/DDBJ whole genome shotgun (WGS) entry which is preliminary data.</text>
</comment>
<dbReference type="PANTHER" id="PTHR47331:SF5">
    <property type="entry name" value="RIBONUCLEASE H"/>
    <property type="match status" value="1"/>
</dbReference>
<keyword evidence="3" id="KW-1185">Reference proteome</keyword>
<protein>
    <recommendedName>
        <fullName evidence="1">DUF5641 domain-containing protein</fullName>
    </recommendedName>
</protein>
<feature type="domain" description="DUF5641" evidence="1">
    <location>
        <begin position="1"/>
        <end position="63"/>
    </location>
</feature>
<dbReference type="InterPro" id="IPR040676">
    <property type="entry name" value="DUF5641"/>
</dbReference>
<evidence type="ECO:0000313" key="3">
    <source>
        <dbReference type="Proteomes" id="UP000055024"/>
    </source>
</evidence>
<gene>
    <name evidence="2" type="ORF">T11_7513</name>
</gene>
<dbReference type="AlphaFoldDB" id="A0A0V1GRM2"/>